<keyword evidence="2 7" id="KW-0812">Transmembrane</keyword>
<feature type="transmembrane region" description="Helical" evidence="7">
    <location>
        <begin position="143"/>
        <end position="165"/>
    </location>
</feature>
<evidence type="ECO:0000256" key="5">
    <source>
        <dbReference type="ARBA" id="ARBA00022989"/>
    </source>
</evidence>
<keyword evidence="3" id="KW-0547">Nucleotide-binding</keyword>
<dbReference type="STRING" id="1333662.LPB303_10865"/>
<feature type="transmembrane region" description="Helical" evidence="7">
    <location>
        <begin position="171"/>
        <end position="192"/>
    </location>
</feature>
<dbReference type="PANTHER" id="PTHR43394">
    <property type="entry name" value="ATP-DEPENDENT PERMEASE MDL1, MITOCHONDRIAL"/>
    <property type="match status" value="1"/>
</dbReference>
<dbReference type="EMBL" id="LVWE01000038">
    <property type="protein sequence ID" value="OAD44820.1"/>
    <property type="molecule type" value="Genomic_DNA"/>
</dbReference>
<dbReference type="InterPro" id="IPR027417">
    <property type="entry name" value="P-loop_NTPase"/>
</dbReference>
<gene>
    <name evidence="10" type="ORF">LPB303_10865</name>
</gene>
<dbReference type="SUPFAM" id="SSF52540">
    <property type="entry name" value="P-loop containing nucleoside triphosphate hydrolases"/>
    <property type="match status" value="1"/>
</dbReference>
<evidence type="ECO:0000259" key="8">
    <source>
        <dbReference type="PROSITE" id="PS50893"/>
    </source>
</evidence>
<feature type="transmembrane region" description="Helical" evidence="7">
    <location>
        <begin position="263"/>
        <end position="281"/>
    </location>
</feature>
<keyword evidence="5 7" id="KW-1133">Transmembrane helix</keyword>
<keyword evidence="4" id="KW-0067">ATP-binding</keyword>
<sequence>MQHLKDSKKNKTQPRVTLKQAFKTIIWPRRNLVFLGLILIIIRSLSGFVLPMQSKVLMDEVVPNKNYSQLYNLIFIVIGAILVQAITSFLLTKVLSIQAQYLISELRAQVQRKVLSLPISFFDNTKSGALVSRIMTDVEGVRNLIGTGLVQLIGGSFTAIVTLVILIKMNVWMTVFTFVPLSIFGFIALKSFKYIRPIFRARGKINAEVKGRLTETLGGIRVIKAFNAEEQESKIFEKGVADIFINVKKSLTATAIMTSSSTLLIGLATTGVMGIGGYFMIQGTMTFGEFIKFTFLLAFMVAPIVQMSNIGSQLTEALAGLDRTEELMNMAAEEDDKDRTIVLDDLKGEIIFDDVSFEYEEGKEVLNNINFKVPSGSVTALVGSSGSGKSTIAGLSATFLNPKSGTITIDNQDMSKVKLSSYRKNLGVVLQDEFLFEGTIRQNILFPRPDATEEELQNAVKAAYVDEFTDRFDDGLDTLIGERGVKLSGGQRQRLAIARAILADPKIIILDEATSSLDTESESLIQKSLSELVKDRTTIVIAHRLSTIKQADQILVIEAGSIAERGTHDELIAKQGRYFDLYTYQSKI</sequence>
<dbReference type="GO" id="GO:0016887">
    <property type="term" value="F:ATP hydrolysis activity"/>
    <property type="evidence" value="ECO:0007669"/>
    <property type="project" value="InterPro"/>
</dbReference>
<dbReference type="InterPro" id="IPR036640">
    <property type="entry name" value="ABC1_TM_sf"/>
</dbReference>
<name>A0A176TAG8_9FLAO</name>
<dbReference type="InterPro" id="IPR039421">
    <property type="entry name" value="Type_1_exporter"/>
</dbReference>
<keyword evidence="11" id="KW-1185">Reference proteome</keyword>
<dbReference type="InterPro" id="IPR017871">
    <property type="entry name" value="ABC_transporter-like_CS"/>
</dbReference>
<dbReference type="PROSITE" id="PS50929">
    <property type="entry name" value="ABC_TM1F"/>
    <property type="match status" value="1"/>
</dbReference>
<dbReference type="InterPro" id="IPR003593">
    <property type="entry name" value="AAA+_ATPase"/>
</dbReference>
<dbReference type="AlphaFoldDB" id="A0A176TAG8"/>
<proteinExistence type="predicted"/>
<dbReference type="Proteomes" id="UP000076923">
    <property type="component" value="Unassembled WGS sequence"/>
</dbReference>
<dbReference type="PROSITE" id="PS00211">
    <property type="entry name" value="ABC_TRANSPORTER_1"/>
    <property type="match status" value="1"/>
</dbReference>
<dbReference type="SMART" id="SM00382">
    <property type="entry name" value="AAA"/>
    <property type="match status" value="1"/>
</dbReference>
<feature type="domain" description="ABC transporter" evidence="8">
    <location>
        <begin position="350"/>
        <end position="584"/>
    </location>
</feature>
<evidence type="ECO:0000256" key="2">
    <source>
        <dbReference type="ARBA" id="ARBA00022692"/>
    </source>
</evidence>
<organism evidence="10 11">
    <name type="scientific">Polaribacter atrinae</name>
    <dbReference type="NCBI Taxonomy" id="1333662"/>
    <lineage>
        <taxon>Bacteria</taxon>
        <taxon>Pseudomonadati</taxon>
        <taxon>Bacteroidota</taxon>
        <taxon>Flavobacteriia</taxon>
        <taxon>Flavobacteriales</taxon>
        <taxon>Flavobacteriaceae</taxon>
    </lineage>
</organism>
<dbReference type="RefSeq" id="WP_068450065.1">
    <property type="nucleotide sequence ID" value="NZ_CANKUV010000013.1"/>
</dbReference>
<dbReference type="Gene3D" id="1.20.1560.10">
    <property type="entry name" value="ABC transporter type 1, transmembrane domain"/>
    <property type="match status" value="1"/>
</dbReference>
<protein>
    <submittedName>
        <fullName evidence="10">ABC transporter permease</fullName>
    </submittedName>
</protein>
<evidence type="ECO:0000313" key="10">
    <source>
        <dbReference type="EMBL" id="OAD44820.1"/>
    </source>
</evidence>
<dbReference type="InterPro" id="IPR011527">
    <property type="entry name" value="ABC1_TM_dom"/>
</dbReference>
<feature type="domain" description="ABC transmembrane type-1" evidence="9">
    <location>
        <begin position="34"/>
        <end position="316"/>
    </location>
</feature>
<dbReference type="PANTHER" id="PTHR43394:SF1">
    <property type="entry name" value="ATP-BINDING CASSETTE SUB-FAMILY B MEMBER 10, MITOCHONDRIAL"/>
    <property type="match status" value="1"/>
</dbReference>
<dbReference type="FunFam" id="3.40.50.300:FF:000218">
    <property type="entry name" value="Multidrug ABC transporter ATP-binding protein"/>
    <property type="match status" value="1"/>
</dbReference>
<dbReference type="InterPro" id="IPR003439">
    <property type="entry name" value="ABC_transporter-like_ATP-bd"/>
</dbReference>
<dbReference type="SUPFAM" id="SSF90123">
    <property type="entry name" value="ABC transporter transmembrane region"/>
    <property type="match status" value="1"/>
</dbReference>
<dbReference type="Gene3D" id="3.40.50.300">
    <property type="entry name" value="P-loop containing nucleotide triphosphate hydrolases"/>
    <property type="match status" value="1"/>
</dbReference>
<dbReference type="Pfam" id="PF00664">
    <property type="entry name" value="ABC_membrane"/>
    <property type="match status" value="1"/>
</dbReference>
<dbReference type="CDD" id="cd07346">
    <property type="entry name" value="ABC_6TM_exporters"/>
    <property type="match status" value="1"/>
</dbReference>
<dbReference type="OrthoDB" id="1291564at2"/>
<evidence type="ECO:0000256" key="6">
    <source>
        <dbReference type="ARBA" id="ARBA00023136"/>
    </source>
</evidence>
<dbReference type="PROSITE" id="PS50893">
    <property type="entry name" value="ABC_TRANSPORTER_2"/>
    <property type="match status" value="1"/>
</dbReference>
<evidence type="ECO:0000256" key="7">
    <source>
        <dbReference type="SAM" id="Phobius"/>
    </source>
</evidence>
<evidence type="ECO:0000313" key="11">
    <source>
        <dbReference type="Proteomes" id="UP000076923"/>
    </source>
</evidence>
<evidence type="ECO:0000256" key="1">
    <source>
        <dbReference type="ARBA" id="ARBA00004651"/>
    </source>
</evidence>
<comment type="subcellular location">
    <subcellularLocation>
        <location evidence="1">Cell membrane</location>
        <topology evidence="1">Multi-pass membrane protein</topology>
    </subcellularLocation>
</comment>
<dbReference type="GO" id="GO:0005886">
    <property type="term" value="C:plasma membrane"/>
    <property type="evidence" value="ECO:0007669"/>
    <property type="project" value="UniProtKB-SubCell"/>
</dbReference>
<evidence type="ECO:0000256" key="4">
    <source>
        <dbReference type="ARBA" id="ARBA00022840"/>
    </source>
</evidence>
<dbReference type="GO" id="GO:0005524">
    <property type="term" value="F:ATP binding"/>
    <property type="evidence" value="ECO:0007669"/>
    <property type="project" value="UniProtKB-KW"/>
</dbReference>
<dbReference type="GO" id="GO:0015421">
    <property type="term" value="F:ABC-type oligopeptide transporter activity"/>
    <property type="evidence" value="ECO:0007669"/>
    <property type="project" value="TreeGrafter"/>
</dbReference>
<dbReference type="Pfam" id="PF00005">
    <property type="entry name" value="ABC_tran"/>
    <property type="match status" value="1"/>
</dbReference>
<comment type="caution">
    <text evidence="10">The sequence shown here is derived from an EMBL/GenBank/DDBJ whole genome shotgun (WGS) entry which is preliminary data.</text>
</comment>
<accession>A0A176TAG8</accession>
<evidence type="ECO:0000256" key="3">
    <source>
        <dbReference type="ARBA" id="ARBA00022741"/>
    </source>
</evidence>
<evidence type="ECO:0000259" key="9">
    <source>
        <dbReference type="PROSITE" id="PS50929"/>
    </source>
</evidence>
<feature type="transmembrane region" description="Helical" evidence="7">
    <location>
        <begin position="70"/>
        <end position="91"/>
    </location>
</feature>
<feature type="transmembrane region" description="Helical" evidence="7">
    <location>
        <begin position="32"/>
        <end position="50"/>
    </location>
</feature>
<keyword evidence="6 7" id="KW-0472">Membrane</keyword>
<reference evidence="10 11" key="1">
    <citation type="submission" date="2016-02" db="EMBL/GenBank/DDBJ databases">
        <title>Draft genome sequence of Polaribacter atrinae KACC17473.</title>
        <authorList>
            <person name="Shin S.-K."/>
            <person name="Yi H."/>
        </authorList>
    </citation>
    <scope>NUCLEOTIDE SEQUENCE [LARGE SCALE GENOMIC DNA]</scope>
    <source>
        <strain evidence="10 11">KACC 17473</strain>
    </source>
</reference>